<evidence type="ECO:0000259" key="5">
    <source>
        <dbReference type="Pfam" id="PF13660"/>
    </source>
</evidence>
<dbReference type="Proteomes" id="UP000886124">
    <property type="component" value="Unassembled WGS sequence"/>
</dbReference>
<keyword evidence="1" id="KW-0808">Transferase</keyword>
<organism evidence="6">
    <name type="scientific">Caldithrix abyssi</name>
    <dbReference type="NCBI Taxonomy" id="187145"/>
    <lineage>
        <taxon>Bacteria</taxon>
        <taxon>Pseudomonadati</taxon>
        <taxon>Calditrichota</taxon>
        <taxon>Calditrichia</taxon>
        <taxon>Calditrichales</taxon>
        <taxon>Calditrichaceae</taxon>
        <taxon>Caldithrix</taxon>
    </lineage>
</organism>
<feature type="non-terminal residue" evidence="6">
    <location>
        <position position="294"/>
    </location>
</feature>
<dbReference type="FunFam" id="3.40.50.10180:FF:000001">
    <property type="entry name" value="Glycerate kinase"/>
    <property type="match status" value="1"/>
</dbReference>
<dbReference type="PANTHER" id="PTHR12227:SF0">
    <property type="entry name" value="GLYCERATE KINASE"/>
    <property type="match status" value="1"/>
</dbReference>
<dbReference type="Gene3D" id="3.40.50.10180">
    <property type="entry name" value="Glycerate kinase, MOFRL-like N-terminal domain"/>
    <property type="match status" value="1"/>
</dbReference>
<dbReference type="AlphaFoldDB" id="A0A7V5PS41"/>
<reference evidence="6" key="1">
    <citation type="journal article" date="2020" name="mSystems">
        <title>Genome- and Community-Level Interaction Insights into Carbon Utilization and Element Cycling Functions of Hydrothermarchaeota in Hydrothermal Sediment.</title>
        <authorList>
            <person name="Zhou Z."/>
            <person name="Liu Y."/>
            <person name="Xu W."/>
            <person name="Pan J."/>
            <person name="Luo Z.H."/>
            <person name="Li M."/>
        </authorList>
    </citation>
    <scope>NUCLEOTIDE SEQUENCE [LARGE SCALE GENOMIC DNA]</scope>
    <source>
        <strain evidence="6">HyVt-527</strain>
    </source>
</reference>
<keyword evidence="3" id="KW-0418">Kinase</keyword>
<dbReference type="GO" id="GO:0008887">
    <property type="term" value="F:glycerate kinase activity"/>
    <property type="evidence" value="ECO:0007669"/>
    <property type="project" value="InterPro"/>
</dbReference>
<dbReference type="Pfam" id="PF13660">
    <property type="entry name" value="DUF4147"/>
    <property type="match status" value="1"/>
</dbReference>
<feature type="domain" description="MOFRL-associated" evidence="5">
    <location>
        <begin position="7"/>
        <end position="244"/>
    </location>
</feature>
<dbReference type="InterPro" id="IPR038614">
    <property type="entry name" value="GK_N_sf"/>
</dbReference>
<protein>
    <submittedName>
        <fullName evidence="6">DUF4147 domain-containing protein</fullName>
    </submittedName>
</protein>
<dbReference type="GO" id="GO:0005737">
    <property type="term" value="C:cytoplasm"/>
    <property type="evidence" value="ECO:0007669"/>
    <property type="project" value="TreeGrafter"/>
</dbReference>
<keyword evidence="4" id="KW-0067">ATP-binding</keyword>
<accession>A0A7V5PS41</accession>
<proteinExistence type="predicted"/>
<dbReference type="InterPro" id="IPR039760">
    <property type="entry name" value="MOFRL_protein"/>
</dbReference>
<dbReference type="GO" id="GO:0005524">
    <property type="term" value="F:ATP binding"/>
    <property type="evidence" value="ECO:0007669"/>
    <property type="project" value="UniProtKB-KW"/>
</dbReference>
<gene>
    <name evidence="6" type="ORF">ENJ89_11040</name>
</gene>
<dbReference type="PANTHER" id="PTHR12227">
    <property type="entry name" value="GLYCERATE KINASE"/>
    <property type="match status" value="1"/>
</dbReference>
<evidence type="ECO:0000256" key="1">
    <source>
        <dbReference type="ARBA" id="ARBA00022679"/>
    </source>
</evidence>
<comment type="caution">
    <text evidence="6">The sequence shown here is derived from an EMBL/GenBank/DDBJ whole genome shotgun (WGS) entry which is preliminary data.</text>
</comment>
<evidence type="ECO:0000313" key="6">
    <source>
        <dbReference type="EMBL" id="HHJ53720.1"/>
    </source>
</evidence>
<dbReference type="SUPFAM" id="SSF82544">
    <property type="entry name" value="GckA/TtuD-like"/>
    <property type="match status" value="1"/>
</dbReference>
<evidence type="ECO:0000256" key="3">
    <source>
        <dbReference type="ARBA" id="ARBA00022777"/>
    </source>
</evidence>
<dbReference type="InterPro" id="IPR025286">
    <property type="entry name" value="MOFRL_assoc_dom"/>
</dbReference>
<sequence length="294" mass="32010">MSFERIAKKMIDRGLSAVDPARLIRDRLSLEGDWLTMDGQQLHLAEFKRIFVIGLGKGAARMAQAMEEKLGARITAGAVVVKYGHTAKLKKIAQYEAGHPVPDENTLKATQAILNLVKDLKSDDLVFVLITGGGSALFEALPEGVSLHDLKKFNALMLECGAAIDEINILRKHLSLVKGGRLAARLQPATVVSLILSDVVGDPLESIASGPTAPDDTTFEQAWQVVKKYGIELQLPEPVRAILQRGLSGQEAETPKPGQPFFNRVRNIVLGNNRRALFQMAHAAREAGLRTLVL</sequence>
<evidence type="ECO:0000256" key="4">
    <source>
        <dbReference type="ARBA" id="ARBA00022840"/>
    </source>
</evidence>
<evidence type="ECO:0000256" key="2">
    <source>
        <dbReference type="ARBA" id="ARBA00022741"/>
    </source>
</evidence>
<keyword evidence="2" id="KW-0547">Nucleotide-binding</keyword>
<name>A0A7V5PS41_CALAY</name>
<dbReference type="EMBL" id="DROD01000699">
    <property type="protein sequence ID" value="HHJ53720.1"/>
    <property type="molecule type" value="Genomic_DNA"/>
</dbReference>